<dbReference type="Proteomes" id="UP001057221">
    <property type="component" value="Segment"/>
</dbReference>
<reference evidence="1 2" key="1">
    <citation type="submission" date="2022-05" db="EMBL/GenBank/DDBJ databases">
        <authorList>
            <person name="Friedrich I."/>
            <person name="Poehlein A."/>
            <person name="Schneider D."/>
            <person name="Hertel R."/>
            <person name="Daniel R."/>
        </authorList>
    </citation>
    <scope>NUCLEOTIDE SEQUENCE [LARGE SCALE GENOMIC DNA]</scope>
</reference>
<keyword evidence="2" id="KW-1185">Reference proteome</keyword>
<gene>
    <name evidence="1" type="ORF">DOMOVOI_01970</name>
</gene>
<accession>A0A9E7MPU1</accession>
<dbReference type="EMBL" id="ON529855">
    <property type="protein sequence ID" value="USN14671.1"/>
    <property type="molecule type" value="Genomic_DNA"/>
</dbReference>
<protein>
    <submittedName>
        <fullName evidence="1">Uncharacterized protein</fullName>
    </submittedName>
</protein>
<evidence type="ECO:0000313" key="1">
    <source>
        <dbReference type="EMBL" id="USN14671.1"/>
    </source>
</evidence>
<proteinExistence type="predicted"/>
<sequence length="263" mass="29182">MADEVESVRTWGFRVVEYRTEDGPEYGLHEVQYIDGLPVSVGQILLWSETRDFVDVFRKLEDAVARPLHDPKNPQPAERMSARDKALGYPDGIQTQLGYLPGRAEDKVPPLTLAEIVTHHRQWAVDLENALQEDRVPADLRDKAQSDLIMSMRIARTLEPLEKHAAMAAEAATLIQGARDDLYQVEDALHLQDGERALFDTIHTDLENAGGLASRLSVAPGPDNCKRCHGVRGGTLGNENVVDGETLCDDCTMDVMVEQATRS</sequence>
<name>A0A9E7MPU1_9CAUD</name>
<evidence type="ECO:0000313" key="2">
    <source>
        <dbReference type="Proteomes" id="UP001057221"/>
    </source>
</evidence>
<organism evidence="1 2">
    <name type="scientific">Brevundimonas phage vB_BpoS-Domovoi</name>
    <dbReference type="NCBI Taxonomy" id="2948598"/>
    <lineage>
        <taxon>Viruses</taxon>
        <taxon>Duplodnaviria</taxon>
        <taxon>Heunggongvirae</taxon>
        <taxon>Uroviricota</taxon>
        <taxon>Caudoviricetes</taxon>
        <taxon>Jeanschmidtviridae</taxon>
        <taxon>Marchewkavirus</taxon>
        <taxon>Marchewkavirus domovoi</taxon>
    </lineage>
</organism>